<dbReference type="PROSITE" id="PS00108">
    <property type="entry name" value="PROTEIN_KINASE_ST"/>
    <property type="match status" value="1"/>
</dbReference>
<dbReference type="EMBL" id="PJQY01003864">
    <property type="protein sequence ID" value="PQM33856.1"/>
    <property type="molecule type" value="Genomic_DNA"/>
</dbReference>
<dbReference type="FunFam" id="3.80.10.10:FF:000129">
    <property type="entry name" value="Leucine-rich repeat receptor-like kinase"/>
    <property type="match status" value="1"/>
</dbReference>
<name>A0A314UAV7_PRUYE</name>
<dbReference type="PRINTS" id="PR00019">
    <property type="entry name" value="LEURICHRPT"/>
</dbReference>
<dbReference type="InterPro" id="IPR008271">
    <property type="entry name" value="Ser/Thr_kinase_AS"/>
</dbReference>
<dbReference type="Pfam" id="PF12819">
    <property type="entry name" value="Malectin_like"/>
    <property type="match status" value="1"/>
</dbReference>
<evidence type="ECO:0000256" key="5">
    <source>
        <dbReference type="ARBA" id="ARBA00022614"/>
    </source>
</evidence>
<dbReference type="GO" id="GO:0005524">
    <property type="term" value="F:ATP binding"/>
    <property type="evidence" value="ECO:0007669"/>
    <property type="project" value="UniProtKB-UniRule"/>
</dbReference>
<sequence>MSCTFEQLLFALLGGFALNLVLLVHSQDHQSGFISIDCGLPTDSSYPEKTTGLDYISDATFIDTGESKSILLGDRDDYLQPYWYVRCFPEGVRNCYKINVTRGNKYLIRASFVYGNYDGQDKIPEFELHLGPDLWDTVSFRSASGAGTHKELIHVPPRNYIHVCLVNTDSGVPFISAIELRPLSNESYQTVRESSLALVSRYDTGQGANSRAYRAKNSTLPPILNAFEIYMVKNFSEAETNQEDVNAITNIKATYKIKSNWQGDPCSPQLYSWEGLNCSLHKTYQQHRIISLNLSSSALTGEIAHFISNLTMIETLDLSNNNLTGSIPEFLSTLPNLSVLNLEKNNLTGSVPVGLIQRRKDGLLSLRLCENPNLSDSQQISCDLNKKGNISSRIAVIALYVLLITLLSIALALFGMGFEVYVMGFGVFEMGFRRKRQHEMMTNFKPNRLLECEGQRFAYSEIVKITNDFASIIGRGGFGKVYLGTLTKETQVAVKLLNSLSRQGSKEFKNEVELLMRARHRNLVSLVGYCNEWETMALVYEYVANGNLQQHLSADVTQDVLTWKERLGIAVDTARGLEYLHNGCKPPIVHRDLKTSNILLNEKLQAKIGDFGLSKVLSTESATHVSTVAKGTFGYLDPQYCSTGQLNKKSDVYSFGIVLLELITGRAAIARDEEGVPIHICEWICPKFESMEIESIVDSRLQGSYLNSSARKAIEIAMACASSTAIRRPDITVVHNDLKECLEIEMPFEITEIVERYDASSSSSVTMTSHIEFQTNTSSLGMLHEISNSLHTNL</sequence>
<evidence type="ECO:0000256" key="3">
    <source>
        <dbReference type="ARBA" id="ARBA00022527"/>
    </source>
</evidence>
<dbReference type="Proteomes" id="UP000250321">
    <property type="component" value="Unassembled WGS sequence"/>
</dbReference>
<gene>
    <name evidence="22" type="ORF">Pyn_02652</name>
</gene>
<evidence type="ECO:0000256" key="15">
    <source>
        <dbReference type="ARBA" id="ARBA00023170"/>
    </source>
</evidence>
<keyword evidence="8 20" id="KW-0732">Signal</keyword>
<dbReference type="GO" id="GO:0004674">
    <property type="term" value="F:protein serine/threonine kinase activity"/>
    <property type="evidence" value="ECO:0007669"/>
    <property type="project" value="UniProtKB-KW"/>
</dbReference>
<evidence type="ECO:0000256" key="7">
    <source>
        <dbReference type="ARBA" id="ARBA00022692"/>
    </source>
</evidence>
<feature type="transmembrane region" description="Helical" evidence="19">
    <location>
        <begin position="397"/>
        <end position="428"/>
    </location>
</feature>
<keyword evidence="6" id="KW-0808">Transferase</keyword>
<keyword evidence="10 18" id="KW-0547">Nucleotide-binding</keyword>
<dbReference type="PANTHER" id="PTHR45631">
    <property type="entry name" value="OS07G0107800 PROTEIN-RELATED"/>
    <property type="match status" value="1"/>
</dbReference>
<dbReference type="SMART" id="SM00220">
    <property type="entry name" value="S_TKc"/>
    <property type="match status" value="1"/>
</dbReference>
<comment type="subcellular location">
    <subcellularLocation>
        <location evidence="1">Membrane</location>
        <topology evidence="1">Single-pass membrane protein</topology>
    </subcellularLocation>
</comment>
<reference evidence="22 23" key="1">
    <citation type="submission" date="2018-02" db="EMBL/GenBank/DDBJ databases">
        <title>Draft genome of wild Prunus yedoensis var. nudiflora.</title>
        <authorList>
            <person name="Baek S."/>
            <person name="Kim J.-H."/>
            <person name="Choi K."/>
            <person name="Kim G.-B."/>
            <person name="Cho A."/>
            <person name="Jang H."/>
            <person name="Shin C.-H."/>
            <person name="Yu H.-J."/>
            <person name="Mun J.-H."/>
        </authorList>
    </citation>
    <scope>NUCLEOTIDE SEQUENCE [LARGE SCALE GENOMIC DNA]</scope>
    <source>
        <strain evidence="23">cv. Jeju island</strain>
        <tissue evidence="22">Leaf</tissue>
    </source>
</reference>
<dbReference type="Gene3D" id="3.30.200.20">
    <property type="entry name" value="Phosphorylase Kinase, domain 1"/>
    <property type="match status" value="1"/>
</dbReference>
<evidence type="ECO:0000256" key="18">
    <source>
        <dbReference type="PROSITE-ProRule" id="PRU10141"/>
    </source>
</evidence>
<dbReference type="InterPro" id="IPR011009">
    <property type="entry name" value="Kinase-like_dom_sf"/>
</dbReference>
<dbReference type="FunFam" id="3.30.200.20:FF:000394">
    <property type="entry name" value="Leucine-rich repeat receptor-like protein kinase"/>
    <property type="match status" value="1"/>
</dbReference>
<protein>
    <recommendedName>
        <fullName evidence="2">non-specific serine/threonine protein kinase</fullName>
        <ecNumber evidence="2">2.7.11.1</ecNumber>
    </recommendedName>
</protein>
<dbReference type="AlphaFoldDB" id="A0A314UAV7"/>
<evidence type="ECO:0000256" key="11">
    <source>
        <dbReference type="ARBA" id="ARBA00022777"/>
    </source>
</evidence>
<dbReference type="GO" id="GO:0016020">
    <property type="term" value="C:membrane"/>
    <property type="evidence" value="ECO:0007669"/>
    <property type="project" value="UniProtKB-SubCell"/>
</dbReference>
<dbReference type="EC" id="2.7.11.1" evidence="2"/>
<keyword evidence="11 22" id="KW-0418">Kinase</keyword>
<keyword evidence="15 22" id="KW-0675">Receptor</keyword>
<evidence type="ECO:0000256" key="9">
    <source>
        <dbReference type="ARBA" id="ARBA00022737"/>
    </source>
</evidence>
<evidence type="ECO:0000256" key="19">
    <source>
        <dbReference type="SAM" id="Phobius"/>
    </source>
</evidence>
<feature type="domain" description="Protein kinase" evidence="21">
    <location>
        <begin position="467"/>
        <end position="738"/>
    </location>
</feature>
<dbReference type="Gene3D" id="3.80.10.10">
    <property type="entry name" value="Ribonuclease Inhibitor"/>
    <property type="match status" value="1"/>
</dbReference>
<evidence type="ECO:0000256" key="10">
    <source>
        <dbReference type="ARBA" id="ARBA00022741"/>
    </source>
</evidence>
<evidence type="ECO:0000313" key="22">
    <source>
        <dbReference type="EMBL" id="PQM33856.1"/>
    </source>
</evidence>
<dbReference type="Gene3D" id="1.10.510.10">
    <property type="entry name" value="Transferase(Phosphotransferase) domain 1"/>
    <property type="match status" value="1"/>
</dbReference>
<evidence type="ECO:0000256" key="2">
    <source>
        <dbReference type="ARBA" id="ARBA00012513"/>
    </source>
</evidence>
<feature type="chain" id="PRO_5016451798" description="non-specific serine/threonine protein kinase" evidence="20">
    <location>
        <begin position="27"/>
        <end position="794"/>
    </location>
</feature>
<evidence type="ECO:0000256" key="8">
    <source>
        <dbReference type="ARBA" id="ARBA00022729"/>
    </source>
</evidence>
<evidence type="ECO:0000256" key="14">
    <source>
        <dbReference type="ARBA" id="ARBA00023136"/>
    </source>
</evidence>
<evidence type="ECO:0000256" key="12">
    <source>
        <dbReference type="ARBA" id="ARBA00022840"/>
    </source>
</evidence>
<dbReference type="FunFam" id="1.10.510.10:FF:000146">
    <property type="entry name" value="LRR receptor-like serine/threonine-protein kinase IOS1"/>
    <property type="match status" value="1"/>
</dbReference>
<dbReference type="OrthoDB" id="2017114at2759"/>
<dbReference type="PANTHER" id="PTHR45631:SF202">
    <property type="entry name" value="SENESCENCE-INDUCED RECEPTOR-LIKE SERINE_THREONINE-PROTEIN KINASE"/>
    <property type="match status" value="1"/>
</dbReference>
<evidence type="ECO:0000256" key="1">
    <source>
        <dbReference type="ARBA" id="ARBA00004167"/>
    </source>
</evidence>
<keyword evidence="7 19" id="KW-0812">Transmembrane</keyword>
<keyword evidence="5" id="KW-0433">Leucine-rich repeat</keyword>
<evidence type="ECO:0000256" key="17">
    <source>
        <dbReference type="ARBA" id="ARBA00048679"/>
    </source>
</evidence>
<feature type="signal peptide" evidence="20">
    <location>
        <begin position="1"/>
        <end position="26"/>
    </location>
</feature>
<keyword evidence="12 18" id="KW-0067">ATP-binding</keyword>
<organism evidence="22 23">
    <name type="scientific">Prunus yedoensis var. nudiflora</name>
    <dbReference type="NCBI Taxonomy" id="2094558"/>
    <lineage>
        <taxon>Eukaryota</taxon>
        <taxon>Viridiplantae</taxon>
        <taxon>Streptophyta</taxon>
        <taxon>Embryophyta</taxon>
        <taxon>Tracheophyta</taxon>
        <taxon>Spermatophyta</taxon>
        <taxon>Magnoliopsida</taxon>
        <taxon>eudicotyledons</taxon>
        <taxon>Gunneridae</taxon>
        <taxon>Pentapetalae</taxon>
        <taxon>rosids</taxon>
        <taxon>fabids</taxon>
        <taxon>Rosales</taxon>
        <taxon>Rosaceae</taxon>
        <taxon>Amygdaloideae</taxon>
        <taxon>Amygdaleae</taxon>
        <taxon>Prunus</taxon>
    </lineage>
</organism>
<evidence type="ECO:0000256" key="16">
    <source>
        <dbReference type="ARBA" id="ARBA00047899"/>
    </source>
</evidence>
<dbReference type="InterPro" id="IPR024788">
    <property type="entry name" value="Malectin-like_Carb-bd_dom"/>
</dbReference>
<evidence type="ECO:0000259" key="21">
    <source>
        <dbReference type="PROSITE" id="PS50011"/>
    </source>
</evidence>
<dbReference type="InterPro" id="IPR032675">
    <property type="entry name" value="LRR_dom_sf"/>
</dbReference>
<evidence type="ECO:0000256" key="6">
    <source>
        <dbReference type="ARBA" id="ARBA00022679"/>
    </source>
</evidence>
<dbReference type="PROSITE" id="PS50011">
    <property type="entry name" value="PROTEIN_KINASE_DOM"/>
    <property type="match status" value="1"/>
</dbReference>
<proteinExistence type="predicted"/>
<comment type="catalytic activity">
    <reaction evidence="16">
        <text>L-threonyl-[protein] + ATP = O-phospho-L-threonyl-[protein] + ADP + H(+)</text>
        <dbReference type="Rhea" id="RHEA:46608"/>
        <dbReference type="Rhea" id="RHEA-COMP:11060"/>
        <dbReference type="Rhea" id="RHEA-COMP:11605"/>
        <dbReference type="ChEBI" id="CHEBI:15378"/>
        <dbReference type="ChEBI" id="CHEBI:30013"/>
        <dbReference type="ChEBI" id="CHEBI:30616"/>
        <dbReference type="ChEBI" id="CHEBI:61977"/>
        <dbReference type="ChEBI" id="CHEBI:456216"/>
        <dbReference type="EC" id="2.7.11.1"/>
    </reaction>
</comment>
<dbReference type="Pfam" id="PF00560">
    <property type="entry name" value="LRR_1"/>
    <property type="match status" value="1"/>
</dbReference>
<comment type="caution">
    <text evidence="22">The sequence shown here is derived from an EMBL/GenBank/DDBJ whole genome shotgun (WGS) entry which is preliminary data.</text>
</comment>
<keyword evidence="13 19" id="KW-1133">Transmembrane helix</keyword>
<evidence type="ECO:0000256" key="13">
    <source>
        <dbReference type="ARBA" id="ARBA00022989"/>
    </source>
</evidence>
<comment type="catalytic activity">
    <reaction evidence="17">
        <text>L-seryl-[protein] + ATP = O-phospho-L-seryl-[protein] + ADP + H(+)</text>
        <dbReference type="Rhea" id="RHEA:17989"/>
        <dbReference type="Rhea" id="RHEA-COMP:9863"/>
        <dbReference type="Rhea" id="RHEA-COMP:11604"/>
        <dbReference type="ChEBI" id="CHEBI:15378"/>
        <dbReference type="ChEBI" id="CHEBI:29999"/>
        <dbReference type="ChEBI" id="CHEBI:30616"/>
        <dbReference type="ChEBI" id="CHEBI:83421"/>
        <dbReference type="ChEBI" id="CHEBI:456216"/>
        <dbReference type="EC" id="2.7.11.1"/>
    </reaction>
</comment>
<keyword evidence="23" id="KW-1185">Reference proteome</keyword>
<keyword evidence="9" id="KW-0677">Repeat</keyword>
<feature type="binding site" evidence="18">
    <location>
        <position position="495"/>
    </location>
    <ligand>
        <name>ATP</name>
        <dbReference type="ChEBI" id="CHEBI:30616"/>
    </ligand>
</feature>
<dbReference type="SUPFAM" id="SSF56112">
    <property type="entry name" value="Protein kinase-like (PK-like)"/>
    <property type="match status" value="1"/>
</dbReference>
<evidence type="ECO:0000313" key="23">
    <source>
        <dbReference type="Proteomes" id="UP000250321"/>
    </source>
</evidence>
<keyword evidence="3" id="KW-0723">Serine/threonine-protein kinase</keyword>
<dbReference type="STRING" id="2094558.A0A314UAV7"/>
<accession>A0A314UAV7</accession>
<dbReference type="PROSITE" id="PS00107">
    <property type="entry name" value="PROTEIN_KINASE_ATP"/>
    <property type="match status" value="1"/>
</dbReference>
<dbReference type="InterPro" id="IPR000719">
    <property type="entry name" value="Prot_kinase_dom"/>
</dbReference>
<dbReference type="InterPro" id="IPR017441">
    <property type="entry name" value="Protein_kinase_ATP_BS"/>
</dbReference>
<evidence type="ECO:0000256" key="4">
    <source>
        <dbReference type="ARBA" id="ARBA00022553"/>
    </source>
</evidence>
<keyword evidence="4" id="KW-0597">Phosphoprotein</keyword>
<dbReference type="Pfam" id="PF07714">
    <property type="entry name" value="PK_Tyr_Ser-Thr"/>
    <property type="match status" value="1"/>
</dbReference>
<keyword evidence="14 19" id="KW-0472">Membrane</keyword>
<dbReference type="SUPFAM" id="SSF52058">
    <property type="entry name" value="L domain-like"/>
    <property type="match status" value="1"/>
</dbReference>
<dbReference type="CDD" id="cd14066">
    <property type="entry name" value="STKc_IRAK"/>
    <property type="match status" value="1"/>
</dbReference>
<dbReference type="InterPro" id="IPR001611">
    <property type="entry name" value="Leu-rich_rpt"/>
</dbReference>
<evidence type="ECO:0000256" key="20">
    <source>
        <dbReference type="SAM" id="SignalP"/>
    </source>
</evidence>
<dbReference type="InterPro" id="IPR001245">
    <property type="entry name" value="Ser-Thr/Tyr_kinase_cat_dom"/>
</dbReference>